<evidence type="ECO:0000259" key="1">
    <source>
        <dbReference type="Pfam" id="PF14301"/>
    </source>
</evidence>
<dbReference type="EMBL" id="AB366653">
    <property type="protein sequence ID" value="BAG41643.1"/>
    <property type="molecule type" value="Genomic_DNA"/>
</dbReference>
<evidence type="ECO:0000313" key="3">
    <source>
        <dbReference type="Proteomes" id="UP000001034"/>
    </source>
</evidence>
<organism evidence="2 3">
    <name type="scientific">Ralstonia phage phiRSL1</name>
    <dbReference type="NCBI Taxonomy" id="1980924"/>
    <lineage>
        <taxon>Viruses</taxon>
        <taxon>Duplodnaviria</taxon>
        <taxon>Heunggongvirae</taxon>
        <taxon>Uroviricota</taxon>
        <taxon>Caudoviricetes</taxon>
        <taxon>Mieseafarmvirus</taxon>
        <taxon>Mieseafarmvirus RSL1</taxon>
    </lineage>
</organism>
<proteinExistence type="predicted"/>
<reference evidence="2 3" key="1">
    <citation type="journal article" date="2010" name="Virology">
        <title>A jumbo phage infecting the phytopathogen Ralstonia solanacearum defines a new lineage of the Myoviridae family.</title>
        <authorList>
            <person name="Yamada T."/>
            <person name="Satoh S."/>
            <person name="Ishikawa H."/>
            <person name="Fujiwara A."/>
            <person name="Kawasaki T."/>
            <person name="Fujie M."/>
            <person name="Ogata H."/>
        </authorList>
    </citation>
    <scope>NUCLEOTIDE SEQUENCE [LARGE SCALE GENOMIC DNA]</scope>
</reference>
<dbReference type="KEGG" id="vg:6370031"/>
<dbReference type="Pfam" id="PF14301">
    <property type="entry name" value="DUF4376"/>
    <property type="match status" value="1"/>
</dbReference>
<sequence length="258" mass="27844">MITVYTYDASGFYTGTAQAQIDPTCAQGNTVLLPPNTTQFEPPSFKPSTQVPKWDGNRWTITELMAAPAPSALPAAVSTPVTVYNKPKVGENQVALIQDGQWTVVSDYRGQMFKLADGTITTISEAGVEPPANSTPVSLSGGNTLVDIKNRQLSQLDAAYMASTTANITYQQNEFQADGLSERLLQSAVIVYSAAGSVPTGFFWQAADNTGVKLKLTDLQALLAAIVDRRWTNFQRLQQLKSEVEDANTADAVTSITW</sequence>
<accession>B2ZY48</accession>
<protein>
    <recommendedName>
        <fullName evidence="1">DUF4376 domain-containing protein</fullName>
    </recommendedName>
</protein>
<dbReference type="RefSeq" id="YP_001950073.1">
    <property type="nucleotide sequence ID" value="NC_010811.2"/>
</dbReference>
<evidence type="ECO:0000313" key="2">
    <source>
        <dbReference type="EMBL" id="BAG41643.1"/>
    </source>
</evidence>
<keyword evidence="3" id="KW-1185">Reference proteome</keyword>
<dbReference type="GeneID" id="6370031"/>
<dbReference type="Proteomes" id="UP000001034">
    <property type="component" value="Segment"/>
</dbReference>
<dbReference type="InterPro" id="IPR025484">
    <property type="entry name" value="DUF4376"/>
</dbReference>
<name>B2ZY48_9CAUD</name>
<feature type="domain" description="DUF4376" evidence="1">
    <location>
        <begin position="148"/>
        <end position="253"/>
    </location>
</feature>